<comment type="function">
    <text evidence="9">Part of the twin-arginine translocation (Tat) system that transports large folded proteins containing a characteristic twin-arginine motif in their signal peptide across membranes. Together with TatC, TatB is part of a receptor directly interacting with Tat signal peptides. TatB may form an oligomeric binding site that transiently accommodates folded Tat precursor proteins before their translocation.</text>
</comment>
<dbReference type="EMBL" id="JBCGCU010000013">
    <property type="protein sequence ID" value="MEM0516077.1"/>
    <property type="molecule type" value="Genomic_DNA"/>
</dbReference>
<organism evidence="11 12">
    <name type="scientific">Pseudoalteromonas qingdaonensis</name>
    <dbReference type="NCBI Taxonomy" id="3131913"/>
    <lineage>
        <taxon>Bacteria</taxon>
        <taxon>Pseudomonadati</taxon>
        <taxon>Pseudomonadota</taxon>
        <taxon>Gammaproteobacteria</taxon>
        <taxon>Alteromonadales</taxon>
        <taxon>Pseudoalteromonadaceae</taxon>
        <taxon>Pseudoalteromonas</taxon>
    </lineage>
</organism>
<comment type="subunit">
    <text evidence="9">The Tat system comprises two distinct complexes: a TatABC complex, containing multiple copies of TatA, TatB and TatC subunits, and a separate TatA complex, containing only TatA subunits. Substrates initially bind to the TatABC complex, which probably triggers association of the separate TatA complex to form the active translocon.</text>
</comment>
<sequence length="131" mass="14601">MGMWELLVVAIVGLIVLGPERLPVAIRTVSTWIRKIKTMANHISAEVSEELRVHELHQNLKKAEQQNMSDISPELQESVAQLQRAAQSVTRSYEKTDSAATSPQSKEQPNITSEPTTDTSNDPQSTKKNHD</sequence>
<dbReference type="RefSeq" id="WP_342679270.1">
    <property type="nucleotide sequence ID" value="NZ_JBCGCU010000013.1"/>
</dbReference>
<comment type="caution">
    <text evidence="11">The sequence shown here is derived from an EMBL/GenBank/DDBJ whole genome shotgun (WGS) entry which is preliminary data.</text>
</comment>
<dbReference type="Proteomes" id="UP001447008">
    <property type="component" value="Unassembled WGS sequence"/>
</dbReference>
<protein>
    <recommendedName>
        <fullName evidence="9">Sec-independent protein translocase protein TatB</fullName>
    </recommendedName>
</protein>
<dbReference type="PANTHER" id="PTHR33162">
    <property type="entry name" value="SEC-INDEPENDENT PROTEIN TRANSLOCASE PROTEIN TATA, CHLOROPLASTIC"/>
    <property type="match status" value="1"/>
</dbReference>
<dbReference type="InterPro" id="IPR018448">
    <property type="entry name" value="TatB"/>
</dbReference>
<evidence type="ECO:0000256" key="6">
    <source>
        <dbReference type="ARBA" id="ARBA00022989"/>
    </source>
</evidence>
<dbReference type="PRINTS" id="PR01506">
    <property type="entry name" value="TATBPROTEIN"/>
</dbReference>
<keyword evidence="8 9" id="KW-0472">Membrane</keyword>
<evidence type="ECO:0000256" key="3">
    <source>
        <dbReference type="ARBA" id="ARBA00022475"/>
    </source>
</evidence>
<feature type="compositionally biased region" description="Polar residues" evidence="10">
    <location>
        <begin position="78"/>
        <end position="91"/>
    </location>
</feature>
<evidence type="ECO:0000256" key="9">
    <source>
        <dbReference type="HAMAP-Rule" id="MF_00237"/>
    </source>
</evidence>
<gene>
    <name evidence="9 11" type="primary">tatB</name>
    <name evidence="11" type="ORF">WCN91_11750</name>
</gene>
<dbReference type="Gene3D" id="1.20.5.3310">
    <property type="match status" value="1"/>
</dbReference>
<evidence type="ECO:0000256" key="4">
    <source>
        <dbReference type="ARBA" id="ARBA00022692"/>
    </source>
</evidence>
<evidence type="ECO:0000313" key="11">
    <source>
        <dbReference type="EMBL" id="MEM0516077.1"/>
    </source>
</evidence>
<evidence type="ECO:0000256" key="5">
    <source>
        <dbReference type="ARBA" id="ARBA00022927"/>
    </source>
</evidence>
<evidence type="ECO:0000256" key="10">
    <source>
        <dbReference type="SAM" id="MobiDB-lite"/>
    </source>
</evidence>
<reference evidence="11 12" key="1">
    <citation type="submission" date="2024-03" db="EMBL/GenBank/DDBJ databases">
        <title>Pseudoalteromonas qingdaonensis sp. nov., isolated from the intestines of marine benthic organisms.</title>
        <authorList>
            <person name="Lin X."/>
            <person name="Fang S."/>
            <person name="Hu X."/>
        </authorList>
    </citation>
    <scope>NUCLEOTIDE SEQUENCE [LARGE SCALE GENOMIC DNA]</scope>
    <source>
        <strain evidence="11 12">YIC-827</strain>
    </source>
</reference>
<evidence type="ECO:0000256" key="1">
    <source>
        <dbReference type="ARBA" id="ARBA00004167"/>
    </source>
</evidence>
<dbReference type="PANTHER" id="PTHR33162:SF1">
    <property type="entry name" value="SEC-INDEPENDENT PROTEIN TRANSLOCASE PROTEIN TATA, CHLOROPLASTIC"/>
    <property type="match status" value="1"/>
</dbReference>
<keyword evidence="3 9" id="KW-1003">Cell membrane</keyword>
<proteinExistence type="inferred from homology"/>
<dbReference type="HAMAP" id="MF_00237">
    <property type="entry name" value="TatB"/>
    <property type="match status" value="1"/>
</dbReference>
<dbReference type="InterPro" id="IPR003369">
    <property type="entry name" value="TatA/B/E"/>
</dbReference>
<name>A0ABU9MXT4_9GAMM</name>
<comment type="similarity">
    <text evidence="9">Belongs to the TatB family.</text>
</comment>
<comment type="subcellular location">
    <subcellularLocation>
        <location evidence="9">Cell membrane</location>
        <topology evidence="9">Single-pass membrane protein</topology>
    </subcellularLocation>
    <subcellularLocation>
        <location evidence="1">Membrane</location>
        <topology evidence="1">Single-pass membrane protein</topology>
    </subcellularLocation>
</comment>
<keyword evidence="5 9" id="KW-0653">Protein transport</keyword>
<accession>A0ABU9MXT4</accession>
<keyword evidence="7 9" id="KW-0811">Translocation</keyword>
<feature type="compositionally biased region" description="Polar residues" evidence="10">
    <location>
        <begin position="98"/>
        <end position="131"/>
    </location>
</feature>
<keyword evidence="2 9" id="KW-0813">Transport</keyword>
<keyword evidence="12" id="KW-1185">Reference proteome</keyword>
<evidence type="ECO:0000256" key="2">
    <source>
        <dbReference type="ARBA" id="ARBA00022448"/>
    </source>
</evidence>
<evidence type="ECO:0000313" key="12">
    <source>
        <dbReference type="Proteomes" id="UP001447008"/>
    </source>
</evidence>
<evidence type="ECO:0000256" key="7">
    <source>
        <dbReference type="ARBA" id="ARBA00023010"/>
    </source>
</evidence>
<dbReference type="Pfam" id="PF02416">
    <property type="entry name" value="TatA_B_E"/>
    <property type="match status" value="1"/>
</dbReference>
<dbReference type="NCBIfam" id="TIGR01410">
    <property type="entry name" value="tatB"/>
    <property type="match status" value="1"/>
</dbReference>
<keyword evidence="4 9" id="KW-0812">Transmembrane</keyword>
<evidence type="ECO:0000256" key="8">
    <source>
        <dbReference type="ARBA" id="ARBA00023136"/>
    </source>
</evidence>
<feature type="region of interest" description="Disordered" evidence="10">
    <location>
        <begin position="61"/>
        <end position="131"/>
    </location>
</feature>
<keyword evidence="6 9" id="KW-1133">Transmembrane helix</keyword>